<evidence type="ECO:0000313" key="3">
    <source>
        <dbReference type="Proteomes" id="UP000503117"/>
    </source>
</evidence>
<proteinExistence type="predicted"/>
<keyword evidence="1" id="KW-0812">Transmembrane</keyword>
<reference evidence="2 3" key="1">
    <citation type="submission" date="2020-04" db="EMBL/GenBank/DDBJ databases">
        <title>Genome sequencing of novel species.</title>
        <authorList>
            <person name="Heo J."/>
            <person name="Kim S.-J."/>
            <person name="Kim J.-S."/>
            <person name="Hong S.-B."/>
            <person name="Kwon S.-W."/>
        </authorList>
    </citation>
    <scope>NUCLEOTIDE SEQUENCE [LARGE SCALE GENOMIC DNA]</scope>
    <source>
        <strain evidence="2 3">AF9R3</strain>
    </source>
</reference>
<dbReference type="Pfam" id="PF04964">
    <property type="entry name" value="Flp_Fap"/>
    <property type="match status" value="1"/>
</dbReference>
<keyword evidence="3" id="KW-1185">Reference proteome</keyword>
<organism evidence="2 3">
    <name type="scientific">Duganella dendranthematis</name>
    <dbReference type="NCBI Taxonomy" id="2728021"/>
    <lineage>
        <taxon>Bacteria</taxon>
        <taxon>Pseudomonadati</taxon>
        <taxon>Pseudomonadota</taxon>
        <taxon>Betaproteobacteria</taxon>
        <taxon>Burkholderiales</taxon>
        <taxon>Oxalobacteraceae</taxon>
        <taxon>Telluria group</taxon>
        <taxon>Duganella</taxon>
    </lineage>
</organism>
<evidence type="ECO:0000313" key="2">
    <source>
        <dbReference type="EMBL" id="QJD89653.1"/>
    </source>
</evidence>
<feature type="transmembrane region" description="Helical" evidence="1">
    <location>
        <begin position="19"/>
        <end position="37"/>
    </location>
</feature>
<dbReference type="EMBL" id="CP051684">
    <property type="protein sequence ID" value="QJD89653.1"/>
    <property type="molecule type" value="Genomic_DNA"/>
</dbReference>
<keyword evidence="1" id="KW-1133">Transmembrane helix</keyword>
<dbReference type="InterPro" id="IPR007047">
    <property type="entry name" value="Flp_Fap"/>
</dbReference>
<protein>
    <submittedName>
        <fullName evidence="2">Flp family type IVb pilin</fullName>
    </submittedName>
</protein>
<gene>
    <name evidence="2" type="ORF">HH213_05775</name>
</gene>
<evidence type="ECO:0000256" key="1">
    <source>
        <dbReference type="SAM" id="Phobius"/>
    </source>
</evidence>
<accession>A0ABX6M5U0</accession>
<sequence length="57" mass="5779">MNAIKNFIQDESGVTAMEYALIAGAIAAIVGVVFTNIGTQVKTKLNAVLVALGGTAV</sequence>
<name>A0ABX6M5U0_9BURK</name>
<dbReference type="Proteomes" id="UP000503117">
    <property type="component" value="Chromosome"/>
</dbReference>
<dbReference type="RefSeq" id="WP_110845005.1">
    <property type="nucleotide sequence ID" value="NZ_CP051684.1"/>
</dbReference>
<keyword evidence="1" id="KW-0472">Membrane</keyword>